<dbReference type="Proteomes" id="UP000000496">
    <property type="component" value="Chromosome gsn.131"/>
</dbReference>
<dbReference type="STRING" id="331113.SNE_A01820"/>
<dbReference type="HOGENOM" id="CLU_2332120_0_0_0"/>
<dbReference type="EMBL" id="FR872582">
    <property type="protein sequence ID" value="CCB88059.1"/>
    <property type="molecule type" value="Genomic_DNA"/>
</dbReference>
<dbReference type="AlphaFoldDB" id="F8L5R7"/>
<proteinExistence type="predicted"/>
<evidence type="ECO:0000313" key="1">
    <source>
        <dbReference type="EMBL" id="CCB88059.1"/>
    </source>
</evidence>
<protein>
    <submittedName>
        <fullName evidence="1">Transposase</fullName>
    </submittedName>
</protein>
<dbReference type="eggNOG" id="COG3209">
    <property type="taxonomic scope" value="Bacteria"/>
</dbReference>
<dbReference type="OrthoDB" id="484673at2"/>
<dbReference type="KEGG" id="sng:SNE_A01820"/>
<reference key="1">
    <citation type="journal article" date="2011" name="Mol. Biol. Evol.">
        <title>Unity in variety -- the pan-genome of the Chlamydiae.</title>
        <authorList>
            <person name="Collingro A."/>
            <person name="Tischler P."/>
            <person name="Weinmaier T."/>
            <person name="Penz T."/>
            <person name="Heinz E."/>
            <person name="Brunham R.C."/>
            <person name="Read T.D."/>
            <person name="Bavoil P.M."/>
            <person name="Sachse K."/>
            <person name="Kahane S."/>
            <person name="Friedman M.G."/>
            <person name="Rattei T."/>
            <person name="Myers G.S.A."/>
            <person name="Horn M."/>
        </authorList>
    </citation>
    <scope>NUCLEOTIDE SEQUENCE</scope>
    <source>
        <strain>Z</strain>
    </source>
</reference>
<reference evidence="1 2" key="2">
    <citation type="journal article" date="2011" name="Mol. Biol. Evol.">
        <title>Unity in variety--the pan-genome of the Chlamydiae.</title>
        <authorList>
            <person name="Collingro A."/>
            <person name="Tischler P."/>
            <person name="Weinmaier T."/>
            <person name="Penz T."/>
            <person name="Heinz E."/>
            <person name="Brunham R.C."/>
            <person name="Read T.D."/>
            <person name="Bavoil P.M."/>
            <person name="Sachse K."/>
            <person name="Kahane S."/>
            <person name="Friedman M.G."/>
            <person name="Rattei T."/>
            <person name="Myers G.S."/>
            <person name="Horn M."/>
        </authorList>
    </citation>
    <scope>NUCLEOTIDE SEQUENCE [LARGE SCALE GENOMIC DNA]</scope>
    <source>
        <strain evidence="2">ATCC VR-1471 / Z</strain>
    </source>
</reference>
<gene>
    <name evidence="1" type="ordered locus">SNE_A01820</name>
</gene>
<sequence>MLVACEADKGYDCDGTRQEMLNRGYLPIIGYRKNRKERVEIREIYEFFNLEKCRWVVERCFSCLKRKSRRILMRWDRIPSIWESFAKLLLIFFGSKIY</sequence>
<name>F8L5R7_SIMNZ</name>
<keyword evidence="2" id="KW-1185">Reference proteome</keyword>
<accession>F8L5R7</accession>
<evidence type="ECO:0000313" key="2">
    <source>
        <dbReference type="Proteomes" id="UP000000496"/>
    </source>
</evidence>
<organism evidence="1 2">
    <name type="scientific">Simkania negevensis (strain ATCC VR-1471 / DSM 27360 / Z)</name>
    <dbReference type="NCBI Taxonomy" id="331113"/>
    <lineage>
        <taxon>Bacteria</taxon>
        <taxon>Pseudomonadati</taxon>
        <taxon>Chlamydiota</taxon>
        <taxon>Chlamydiia</taxon>
        <taxon>Parachlamydiales</taxon>
        <taxon>Simkaniaceae</taxon>
        <taxon>Simkania</taxon>
    </lineage>
</organism>